<name>A0A066XDG5_COLSU</name>
<dbReference type="FunFam" id="1.10.3710.10:FF:000005">
    <property type="entry name" value="AAA family ATPase, putative"/>
    <property type="match status" value="1"/>
</dbReference>
<dbReference type="InterPro" id="IPR003959">
    <property type="entry name" value="ATPase_AAA_core"/>
</dbReference>
<gene>
    <name evidence="13" type="ORF">CSUB01_11369</name>
</gene>
<dbReference type="Gene3D" id="1.10.8.60">
    <property type="match status" value="1"/>
</dbReference>
<dbReference type="GO" id="GO:0005634">
    <property type="term" value="C:nucleus"/>
    <property type="evidence" value="ECO:0007669"/>
    <property type="project" value="TreeGrafter"/>
</dbReference>
<dbReference type="InterPro" id="IPR021886">
    <property type="entry name" value="MgsA_C"/>
</dbReference>
<dbReference type="PROSITE" id="PS51908">
    <property type="entry name" value="ZF_UBZ4"/>
    <property type="match status" value="1"/>
</dbReference>
<sequence>MAAVDCPICNKPVKESLINSHIDSGCESHIFNPERTSSPPTATQANGSSTLSSSQAKRPASSFFQTPSAKRHAPSTKILTTPANVGGGGGGGGGGTIRPTAGVKRSYDDGPGAVPSPFAMTSTTDTDTDAAQQQPPETGPVAKRTKTARAAPLAERMRPKTLDEVCGQDLVGPQGVLRSLIESDRVPSMILWGGSGTGKTTIARCIAQSVGSRFIEMNATSSGVAECKKLFAEAANELALTGRKTIIFCDEIHRFSKSQQDVFLKPVEAGTITLIGATTENPSFRVQQALLSRCRTFTLSKLAGEDVARILLRAIDEEVRVGNYPGNSPLVDGELVTYLAAFSDGDARTALNLLELALSLSTRPGATKDGIKASLTKTLVYDRAGDQHYDTISAFHKAVRGSDPDAALYYLARMLQSGEDPLFVARRMVVIASEDVGLADNTLLPLATAAYTAAQQIGMPEARIPLAHCAVALSLAPKSTRAYRGLNNAYAALREPGVAALPVPLHLRNAPTRLMREMGYGAEYKYPPNYRGGRVRQEYLPDDLVGRRFLEDRDLGTEVDPDLEMETET</sequence>
<dbReference type="Pfam" id="PF16193">
    <property type="entry name" value="AAA_assoc_2"/>
    <property type="match status" value="1"/>
</dbReference>
<dbReference type="Pfam" id="PF00004">
    <property type="entry name" value="AAA"/>
    <property type="match status" value="1"/>
</dbReference>
<evidence type="ECO:0000256" key="3">
    <source>
        <dbReference type="ARBA" id="ARBA00022723"/>
    </source>
</evidence>
<organism evidence="13 14">
    <name type="scientific">Colletotrichum sublineola</name>
    <name type="common">Sorghum anthracnose fungus</name>
    <dbReference type="NCBI Taxonomy" id="1173701"/>
    <lineage>
        <taxon>Eukaryota</taxon>
        <taxon>Fungi</taxon>
        <taxon>Dikarya</taxon>
        <taxon>Ascomycota</taxon>
        <taxon>Pezizomycotina</taxon>
        <taxon>Sordariomycetes</taxon>
        <taxon>Hypocreomycetidae</taxon>
        <taxon>Glomerellales</taxon>
        <taxon>Glomerellaceae</taxon>
        <taxon>Colletotrichum</taxon>
        <taxon>Colletotrichum graminicola species complex</taxon>
    </lineage>
</organism>
<comment type="caution">
    <text evidence="13">The sequence shown here is derived from an EMBL/GenBank/DDBJ whole genome shotgun (WGS) entry which is preliminary data.</text>
</comment>
<dbReference type="Gene3D" id="1.10.3710.10">
    <property type="entry name" value="DNA polymerase III clamp loader subunits, C-terminal domain"/>
    <property type="match status" value="1"/>
</dbReference>
<dbReference type="AlphaFoldDB" id="A0A066XDG5"/>
<dbReference type="Gene3D" id="1.20.272.10">
    <property type="match status" value="1"/>
</dbReference>
<evidence type="ECO:0000256" key="11">
    <source>
        <dbReference type="SAM" id="MobiDB-lite"/>
    </source>
</evidence>
<dbReference type="InterPro" id="IPR006642">
    <property type="entry name" value="Rad18_UBZ4"/>
</dbReference>
<dbReference type="FunFam" id="1.20.272.10:FF:000001">
    <property type="entry name" value="Putative AAA family ATPase"/>
    <property type="match status" value="1"/>
</dbReference>
<dbReference type="HOGENOM" id="CLU_017985_0_1_1"/>
<reference evidence="14" key="1">
    <citation type="journal article" date="2014" name="Genome Announc.">
        <title>Draft genome sequence of Colletotrichum sublineola, a destructive pathogen of cultivated sorghum.</title>
        <authorList>
            <person name="Baroncelli R."/>
            <person name="Sanz-Martin J.M."/>
            <person name="Rech G.E."/>
            <person name="Sukno S.A."/>
            <person name="Thon M.R."/>
        </authorList>
    </citation>
    <scope>NUCLEOTIDE SEQUENCE [LARGE SCALE GENOMIC DNA]</scope>
    <source>
        <strain evidence="14">TX430BB</strain>
    </source>
</reference>
<feature type="region of interest" description="Disordered" evidence="11">
    <location>
        <begin position="29"/>
        <end position="152"/>
    </location>
</feature>
<dbReference type="STRING" id="1173701.A0A066XDG5"/>
<dbReference type="CDD" id="cd00009">
    <property type="entry name" value="AAA"/>
    <property type="match status" value="1"/>
</dbReference>
<evidence type="ECO:0000256" key="8">
    <source>
        <dbReference type="ARBA" id="ARBA00022840"/>
    </source>
</evidence>
<keyword evidence="8" id="KW-0067">ATP-binding</keyword>
<evidence type="ECO:0000256" key="1">
    <source>
        <dbReference type="ARBA" id="ARBA00008959"/>
    </source>
</evidence>
<dbReference type="PANTHER" id="PTHR13779">
    <property type="entry name" value="WERNER HELICASE-INTERACTING PROTEIN 1 FAMILY MEMBER"/>
    <property type="match status" value="1"/>
</dbReference>
<dbReference type="InterPro" id="IPR027417">
    <property type="entry name" value="P-loop_NTPase"/>
</dbReference>
<feature type="domain" description="UBZ4-type" evidence="12">
    <location>
        <begin position="3"/>
        <end position="34"/>
    </location>
</feature>
<dbReference type="OMA" id="RIILSQC"/>
<evidence type="ECO:0000313" key="13">
    <source>
        <dbReference type="EMBL" id="KDN65664.1"/>
    </source>
</evidence>
<dbReference type="InterPro" id="IPR051314">
    <property type="entry name" value="AAA_ATPase_RarA/MGS1/WRNIP1"/>
</dbReference>
<evidence type="ECO:0000313" key="14">
    <source>
        <dbReference type="Proteomes" id="UP000027238"/>
    </source>
</evidence>
<feature type="compositionally biased region" description="Low complexity" evidence="11">
    <location>
        <begin position="119"/>
        <end position="134"/>
    </location>
</feature>
<evidence type="ECO:0000256" key="6">
    <source>
        <dbReference type="ARBA" id="ARBA00022771"/>
    </source>
</evidence>
<protein>
    <submittedName>
        <fullName evidence="13">Putative ATPase</fullName>
    </submittedName>
</protein>
<evidence type="ECO:0000256" key="4">
    <source>
        <dbReference type="ARBA" id="ARBA00022741"/>
    </source>
</evidence>
<dbReference type="InterPro" id="IPR003593">
    <property type="entry name" value="AAA+_ATPase"/>
</dbReference>
<dbReference type="Gene3D" id="3.40.50.300">
    <property type="entry name" value="P-loop containing nucleotide triphosphate hydrolases"/>
    <property type="match status" value="1"/>
</dbReference>
<dbReference type="Gene3D" id="3.30.160.60">
    <property type="entry name" value="Classic Zinc Finger"/>
    <property type="match status" value="1"/>
</dbReference>
<keyword evidence="5 10" id="KW-0227">DNA damage</keyword>
<feature type="compositionally biased region" description="Gly residues" evidence="11">
    <location>
        <begin position="85"/>
        <end position="96"/>
    </location>
</feature>
<evidence type="ECO:0000256" key="10">
    <source>
        <dbReference type="PROSITE-ProRule" id="PRU01256"/>
    </source>
</evidence>
<evidence type="ECO:0000256" key="9">
    <source>
        <dbReference type="ARBA" id="ARBA00023204"/>
    </source>
</evidence>
<comment type="similarity">
    <text evidence="1">Belongs to the AAA ATPase family. RarA/MGS1/WRNIP1 subfamily.</text>
</comment>
<keyword evidence="4" id="KW-0547">Nucleotide-binding</keyword>
<dbReference type="GO" id="GO:0016887">
    <property type="term" value="F:ATP hydrolysis activity"/>
    <property type="evidence" value="ECO:0007669"/>
    <property type="project" value="InterPro"/>
</dbReference>
<dbReference type="InterPro" id="IPR032423">
    <property type="entry name" value="AAA_assoc_2"/>
</dbReference>
<dbReference type="GO" id="GO:0000731">
    <property type="term" value="P:DNA synthesis involved in DNA repair"/>
    <property type="evidence" value="ECO:0007669"/>
    <property type="project" value="TreeGrafter"/>
</dbReference>
<keyword evidence="6 10" id="KW-0863">Zinc-finger</keyword>
<dbReference type="SMART" id="SM00734">
    <property type="entry name" value="ZnF_Rad18"/>
    <property type="match status" value="1"/>
</dbReference>
<evidence type="ECO:0000256" key="2">
    <source>
        <dbReference type="ARBA" id="ARBA00022705"/>
    </source>
</evidence>
<keyword evidence="14" id="KW-1185">Reference proteome</keyword>
<dbReference type="PANTHER" id="PTHR13779:SF7">
    <property type="entry name" value="ATPASE WRNIP1"/>
    <property type="match status" value="1"/>
</dbReference>
<dbReference type="GO" id="GO:0005524">
    <property type="term" value="F:ATP binding"/>
    <property type="evidence" value="ECO:0007669"/>
    <property type="project" value="UniProtKB-KW"/>
</dbReference>
<dbReference type="GO" id="GO:0017116">
    <property type="term" value="F:single-stranded DNA helicase activity"/>
    <property type="evidence" value="ECO:0007669"/>
    <property type="project" value="TreeGrafter"/>
</dbReference>
<dbReference type="GO" id="GO:0003677">
    <property type="term" value="F:DNA binding"/>
    <property type="evidence" value="ECO:0007669"/>
    <property type="project" value="InterPro"/>
</dbReference>
<accession>A0A066XDG5</accession>
<proteinExistence type="inferred from homology"/>
<keyword evidence="9 10" id="KW-0234">DNA repair</keyword>
<dbReference type="GO" id="GO:0008270">
    <property type="term" value="F:zinc ion binding"/>
    <property type="evidence" value="ECO:0007669"/>
    <property type="project" value="UniProtKB-KW"/>
</dbReference>
<dbReference type="GO" id="GO:0006271">
    <property type="term" value="P:DNA strand elongation involved in DNA replication"/>
    <property type="evidence" value="ECO:0007669"/>
    <property type="project" value="UniProtKB-ARBA"/>
</dbReference>
<evidence type="ECO:0000256" key="7">
    <source>
        <dbReference type="ARBA" id="ARBA00022833"/>
    </source>
</evidence>
<dbReference type="Proteomes" id="UP000027238">
    <property type="component" value="Unassembled WGS sequence"/>
</dbReference>
<dbReference type="SUPFAM" id="SSF48019">
    <property type="entry name" value="post-AAA+ oligomerization domain-like"/>
    <property type="match status" value="1"/>
</dbReference>
<dbReference type="SUPFAM" id="SSF52540">
    <property type="entry name" value="P-loop containing nucleoside triphosphate hydrolases"/>
    <property type="match status" value="1"/>
</dbReference>
<keyword evidence="7" id="KW-0862">Zinc</keyword>
<dbReference type="OrthoDB" id="10265467at2759"/>
<dbReference type="SMART" id="SM00382">
    <property type="entry name" value="AAA"/>
    <property type="match status" value="1"/>
</dbReference>
<dbReference type="EMBL" id="JMSE01001015">
    <property type="protein sequence ID" value="KDN65664.1"/>
    <property type="molecule type" value="Genomic_DNA"/>
</dbReference>
<dbReference type="eggNOG" id="KOG2028">
    <property type="taxonomic scope" value="Eukaryota"/>
</dbReference>
<dbReference type="Pfam" id="PF12002">
    <property type="entry name" value="MgsA_C"/>
    <property type="match status" value="1"/>
</dbReference>
<keyword evidence="3" id="KW-0479">Metal-binding</keyword>
<dbReference type="GO" id="GO:0008047">
    <property type="term" value="F:enzyme activator activity"/>
    <property type="evidence" value="ECO:0007669"/>
    <property type="project" value="TreeGrafter"/>
</dbReference>
<evidence type="ECO:0000259" key="12">
    <source>
        <dbReference type="PROSITE" id="PS51908"/>
    </source>
</evidence>
<dbReference type="FunFam" id="3.40.50.300:FF:000137">
    <property type="entry name" value="Replication-associated recombination protein A"/>
    <property type="match status" value="1"/>
</dbReference>
<feature type="compositionally biased region" description="Polar residues" evidence="11">
    <location>
        <begin position="34"/>
        <end position="68"/>
    </location>
</feature>
<dbReference type="InterPro" id="IPR008921">
    <property type="entry name" value="DNA_pol3_clamp-load_cplx_C"/>
</dbReference>
<keyword evidence="2" id="KW-0235">DNA replication</keyword>
<evidence type="ECO:0000256" key="5">
    <source>
        <dbReference type="ARBA" id="ARBA00022763"/>
    </source>
</evidence>